<evidence type="ECO:0000313" key="1">
    <source>
        <dbReference type="EMBL" id="EUC30200.1"/>
    </source>
</evidence>
<protein>
    <submittedName>
        <fullName evidence="1">Uncharacterized protein</fullName>
    </submittedName>
</protein>
<proteinExistence type="predicted"/>
<gene>
    <name evidence="1" type="ORF">COCCADRAFT_39519</name>
</gene>
<dbReference type="RefSeq" id="XP_007715484.1">
    <property type="nucleotide sequence ID" value="XM_007717294.1"/>
</dbReference>
<dbReference type="AlphaFoldDB" id="W6XY49"/>
<dbReference type="OrthoDB" id="10443004at2759"/>
<dbReference type="Proteomes" id="UP000053841">
    <property type="component" value="Unassembled WGS sequence"/>
</dbReference>
<name>W6XY49_COCC2</name>
<accession>W6XY49</accession>
<dbReference type="HOGENOM" id="CLU_171272_0_0_1"/>
<dbReference type="EMBL" id="KI964710">
    <property type="protein sequence ID" value="EUC30200.1"/>
    <property type="molecule type" value="Genomic_DNA"/>
</dbReference>
<evidence type="ECO:0000313" key="2">
    <source>
        <dbReference type="Proteomes" id="UP000053841"/>
    </source>
</evidence>
<organism evidence="1 2">
    <name type="scientific">Cochliobolus carbonum (strain 26-R-13)</name>
    <name type="common">Maize leaf spot fungus</name>
    <name type="synonym">Bipolaris zeicola</name>
    <dbReference type="NCBI Taxonomy" id="930089"/>
    <lineage>
        <taxon>Eukaryota</taxon>
        <taxon>Fungi</taxon>
        <taxon>Dikarya</taxon>
        <taxon>Ascomycota</taxon>
        <taxon>Pezizomycotina</taxon>
        <taxon>Dothideomycetes</taxon>
        <taxon>Pleosporomycetidae</taxon>
        <taxon>Pleosporales</taxon>
        <taxon>Pleosporineae</taxon>
        <taxon>Pleosporaceae</taxon>
        <taxon>Bipolaris</taxon>
    </lineage>
</organism>
<dbReference type="KEGG" id="bze:COCCADRAFT_39519"/>
<reference evidence="1 2" key="1">
    <citation type="journal article" date="2013" name="PLoS Genet.">
        <title>Comparative genome structure, secondary metabolite, and effector coding capacity across Cochliobolus pathogens.</title>
        <authorList>
            <person name="Condon B.J."/>
            <person name="Leng Y."/>
            <person name="Wu D."/>
            <person name="Bushley K.E."/>
            <person name="Ohm R.A."/>
            <person name="Otillar R."/>
            <person name="Martin J."/>
            <person name="Schackwitz W."/>
            <person name="Grimwood J."/>
            <person name="MohdZainudin N."/>
            <person name="Xue C."/>
            <person name="Wang R."/>
            <person name="Manning V.A."/>
            <person name="Dhillon B."/>
            <person name="Tu Z.J."/>
            <person name="Steffenson B.J."/>
            <person name="Salamov A."/>
            <person name="Sun H."/>
            <person name="Lowry S."/>
            <person name="LaButti K."/>
            <person name="Han J."/>
            <person name="Copeland A."/>
            <person name="Lindquist E."/>
            <person name="Barry K."/>
            <person name="Schmutz J."/>
            <person name="Baker S.E."/>
            <person name="Ciuffetti L.M."/>
            <person name="Grigoriev I.V."/>
            <person name="Zhong S."/>
            <person name="Turgeon B.G."/>
        </authorList>
    </citation>
    <scope>NUCLEOTIDE SEQUENCE [LARGE SCALE GENOMIC DNA]</scope>
    <source>
        <strain evidence="1 2">26-R-13</strain>
    </source>
</reference>
<sequence length="97" mass="11263">MYPVIPQRYRRYGGYPSLYEPPSTFDSSRFGYSSEMSSGLSFLNSGLNMPNIDIATNIEQATRRHFGEAKTKMEECEKKMKDAERLLYFAKYQVPGW</sequence>
<dbReference type="GeneID" id="19149022"/>
<keyword evidence="2" id="KW-1185">Reference proteome</keyword>